<dbReference type="InterPro" id="IPR003740">
    <property type="entry name" value="YitT"/>
</dbReference>
<dbReference type="RefSeq" id="WP_249309487.1">
    <property type="nucleotide sequence ID" value="NZ_JACRSZ010000014.1"/>
</dbReference>
<keyword evidence="5 6" id="KW-0472">Membrane</keyword>
<dbReference type="EMBL" id="JACRSZ010000014">
    <property type="protein sequence ID" value="MBC8574013.1"/>
    <property type="molecule type" value="Genomic_DNA"/>
</dbReference>
<dbReference type="Gene3D" id="3.30.70.120">
    <property type="match status" value="1"/>
</dbReference>
<feature type="domain" description="DUF2179" evidence="7">
    <location>
        <begin position="224"/>
        <end position="278"/>
    </location>
</feature>
<protein>
    <submittedName>
        <fullName evidence="8">YitT family protein</fullName>
    </submittedName>
</protein>
<comment type="subcellular location">
    <subcellularLocation>
        <location evidence="1">Cell membrane</location>
        <topology evidence="1">Multi-pass membrane protein</topology>
    </subcellularLocation>
</comment>
<gene>
    <name evidence="8" type="ORF">H8716_13115</name>
</gene>
<feature type="transmembrane region" description="Helical" evidence="6">
    <location>
        <begin position="45"/>
        <end position="71"/>
    </location>
</feature>
<sequence>MKENVKRISVDVLVDILGGILLTIATYSFAVPADFPMTGVSGVALIFYQLFGLPVGALTVILNIPIIICCYKTLGKQFYLKSLRSTLITSAVMDILGPHLPLYQGDLILAAICTGVLLGIGYAIIFMRGSSTGGFDFIMMAVKYYRPHLSLGKIAFVMDAMVILSSVIAIGSGIDSMIYGLLLNYLYSIVLDKLISGTNSGKLTLIISDHTQEIVDEIDKLVDRGSTILQGYGGYTGEKKEVVMCASSGKEMYLIRKRVHEIDERAFVIVVESNEVIGEGFRLPDEANLM</sequence>
<reference evidence="8 9" key="1">
    <citation type="submission" date="2020-08" db="EMBL/GenBank/DDBJ databases">
        <title>Genome public.</title>
        <authorList>
            <person name="Liu C."/>
            <person name="Sun Q."/>
        </authorList>
    </citation>
    <scope>NUCLEOTIDE SEQUENCE [LARGE SCALE GENOMIC DNA]</scope>
    <source>
        <strain evidence="8 9">NSJ-46</strain>
    </source>
</reference>
<accession>A0ABR7NC93</accession>
<dbReference type="PANTHER" id="PTHR33545:SF5">
    <property type="entry name" value="UPF0750 MEMBRANE PROTEIN YITT"/>
    <property type="match status" value="1"/>
</dbReference>
<comment type="caution">
    <text evidence="8">The sequence shown here is derived from an EMBL/GenBank/DDBJ whole genome shotgun (WGS) entry which is preliminary data.</text>
</comment>
<dbReference type="Pfam" id="PF10035">
    <property type="entry name" value="DUF2179"/>
    <property type="match status" value="1"/>
</dbReference>
<dbReference type="PANTHER" id="PTHR33545">
    <property type="entry name" value="UPF0750 MEMBRANE PROTEIN YITT-RELATED"/>
    <property type="match status" value="1"/>
</dbReference>
<evidence type="ECO:0000256" key="6">
    <source>
        <dbReference type="SAM" id="Phobius"/>
    </source>
</evidence>
<feature type="transmembrane region" description="Helical" evidence="6">
    <location>
        <begin position="107"/>
        <end position="127"/>
    </location>
</feature>
<evidence type="ECO:0000256" key="2">
    <source>
        <dbReference type="ARBA" id="ARBA00022475"/>
    </source>
</evidence>
<dbReference type="PIRSF" id="PIRSF006483">
    <property type="entry name" value="Membrane_protein_YitT"/>
    <property type="match status" value="1"/>
</dbReference>
<evidence type="ECO:0000256" key="4">
    <source>
        <dbReference type="ARBA" id="ARBA00022989"/>
    </source>
</evidence>
<dbReference type="Pfam" id="PF02588">
    <property type="entry name" value="YitT_membrane"/>
    <property type="match status" value="1"/>
</dbReference>
<evidence type="ECO:0000256" key="5">
    <source>
        <dbReference type="ARBA" id="ARBA00023136"/>
    </source>
</evidence>
<dbReference type="InterPro" id="IPR019264">
    <property type="entry name" value="DUF2179"/>
</dbReference>
<evidence type="ECO:0000313" key="8">
    <source>
        <dbReference type="EMBL" id="MBC8574013.1"/>
    </source>
</evidence>
<dbReference type="InterPro" id="IPR051461">
    <property type="entry name" value="UPF0750_membrane"/>
</dbReference>
<keyword evidence="9" id="KW-1185">Reference proteome</keyword>
<keyword evidence="4 6" id="KW-1133">Transmembrane helix</keyword>
<keyword evidence="3 6" id="KW-0812">Transmembrane</keyword>
<evidence type="ECO:0000256" key="1">
    <source>
        <dbReference type="ARBA" id="ARBA00004651"/>
    </source>
</evidence>
<dbReference type="InterPro" id="IPR015867">
    <property type="entry name" value="N-reg_PII/ATP_PRibTrfase_C"/>
</dbReference>
<dbReference type="Proteomes" id="UP000657421">
    <property type="component" value="Unassembled WGS sequence"/>
</dbReference>
<proteinExistence type="predicted"/>
<evidence type="ECO:0000313" key="9">
    <source>
        <dbReference type="Proteomes" id="UP000657421"/>
    </source>
</evidence>
<evidence type="ECO:0000259" key="7">
    <source>
        <dbReference type="Pfam" id="PF10035"/>
    </source>
</evidence>
<dbReference type="CDD" id="cd16380">
    <property type="entry name" value="YitT_C"/>
    <property type="match status" value="1"/>
</dbReference>
<feature type="transmembrane region" description="Helical" evidence="6">
    <location>
        <begin position="12"/>
        <end position="33"/>
    </location>
</feature>
<keyword evidence="2" id="KW-1003">Cell membrane</keyword>
<name>A0ABR7NC93_9FIRM</name>
<evidence type="ECO:0000256" key="3">
    <source>
        <dbReference type="ARBA" id="ARBA00022692"/>
    </source>
</evidence>
<organism evidence="8 9">
    <name type="scientific">Jingyaoa shaoxingensis</name>
    <dbReference type="NCBI Taxonomy" id="2763671"/>
    <lineage>
        <taxon>Bacteria</taxon>
        <taxon>Bacillati</taxon>
        <taxon>Bacillota</taxon>
        <taxon>Clostridia</taxon>
        <taxon>Lachnospirales</taxon>
        <taxon>Lachnospiraceae</taxon>
        <taxon>Jingyaoa</taxon>
    </lineage>
</organism>